<protein>
    <submittedName>
        <fullName evidence="2">Uncharacterized protein LOC106074553</fullName>
    </submittedName>
</protein>
<organism evidence="1 2">
    <name type="scientific">Biomphalaria glabrata</name>
    <name type="common">Bloodfluke planorb</name>
    <name type="synonym">Freshwater snail</name>
    <dbReference type="NCBI Taxonomy" id="6526"/>
    <lineage>
        <taxon>Eukaryota</taxon>
        <taxon>Metazoa</taxon>
        <taxon>Spiralia</taxon>
        <taxon>Lophotrochozoa</taxon>
        <taxon>Mollusca</taxon>
        <taxon>Gastropoda</taxon>
        <taxon>Heterobranchia</taxon>
        <taxon>Euthyneura</taxon>
        <taxon>Panpulmonata</taxon>
        <taxon>Hygrophila</taxon>
        <taxon>Lymnaeoidea</taxon>
        <taxon>Planorbidae</taxon>
        <taxon>Biomphalaria</taxon>
    </lineage>
</organism>
<evidence type="ECO:0000313" key="2">
    <source>
        <dbReference type="RefSeq" id="XP_055896656.1"/>
    </source>
</evidence>
<dbReference type="OrthoDB" id="5954868at2759"/>
<dbReference type="RefSeq" id="XP_055896656.1">
    <property type="nucleotide sequence ID" value="XM_056040681.1"/>
</dbReference>
<sequence>MTDTLVGMLSQATDMSSHTVTAKCDDIWNACQPDDCFQPLSPDPRERIRDLLSPKLALTYKNRQQISDLSSTIPESGVIFVTATFDNLFEGTQALVHNLHTVVYPKVKNMTLVIFDIGLTPEQREKTKKACMCHFIVFPFELFPGFFKERGCNAWKPLIVMASMLKANKLVVYQDASISYKDTVLELLDRGYRLGLQLWGANWMYNIPVATSKGMFDYMGDKPCAYLKYPQIQSGVMVFKKASFIVRTILEPWAKCGFEKDCFCPLTREDSVDCTDKKIEIHMCHRSDQSALSLIVSKLFTSERYRYHMPDSESENGRYVVINRDQGEAGYFDNILAGL</sequence>
<dbReference type="InterPro" id="IPR012444">
    <property type="entry name" value="DUF1647"/>
</dbReference>
<dbReference type="PANTHER" id="PTHR31389:SF4">
    <property type="entry name" value="LD39211P"/>
    <property type="match status" value="1"/>
</dbReference>
<dbReference type="OMA" id="CELRTFP"/>
<keyword evidence="1" id="KW-1185">Reference proteome</keyword>
<name>A0A9W3BB38_BIOGL</name>
<accession>A0A9W3BB38</accession>
<dbReference type="AlphaFoldDB" id="A0A9W3BB38"/>
<dbReference type="GeneID" id="106074553"/>
<dbReference type="Proteomes" id="UP001165740">
    <property type="component" value="Chromosome 9"/>
</dbReference>
<evidence type="ECO:0000313" key="1">
    <source>
        <dbReference type="Proteomes" id="UP001165740"/>
    </source>
</evidence>
<reference evidence="2" key="1">
    <citation type="submission" date="2025-08" db="UniProtKB">
        <authorList>
            <consortium name="RefSeq"/>
        </authorList>
    </citation>
    <scope>IDENTIFICATION</scope>
</reference>
<gene>
    <name evidence="2" type="primary">LOC106074553</name>
</gene>
<dbReference type="Pfam" id="PF07801">
    <property type="entry name" value="DUF1647"/>
    <property type="match status" value="1"/>
</dbReference>
<dbReference type="PANTHER" id="PTHR31389">
    <property type="entry name" value="LD39211P"/>
    <property type="match status" value="1"/>
</dbReference>
<proteinExistence type="predicted"/>